<dbReference type="InterPro" id="IPR002020">
    <property type="entry name" value="Citrate_synthase"/>
</dbReference>
<dbReference type="Proteomes" id="UP001227964">
    <property type="component" value="Unassembled WGS sequence"/>
</dbReference>
<keyword evidence="4" id="KW-0808">Transferase</keyword>
<dbReference type="InterPro" id="IPR016143">
    <property type="entry name" value="Citrate_synth-like_sm_a-sub"/>
</dbReference>
<keyword evidence="6" id="KW-1185">Reference proteome</keyword>
<gene>
    <name evidence="5" type="ORF">QPM17_18875</name>
</gene>
<dbReference type="NCBIfam" id="NF004868">
    <property type="entry name" value="PRK06224.1-5"/>
    <property type="match status" value="1"/>
</dbReference>
<dbReference type="SUPFAM" id="SSF48256">
    <property type="entry name" value="Citrate synthase"/>
    <property type="match status" value="1"/>
</dbReference>
<comment type="similarity">
    <text evidence="2">Belongs to the citrate synthase family.</text>
</comment>
<dbReference type="RefSeq" id="WP_285392812.1">
    <property type="nucleotide sequence ID" value="NZ_JASSVS010000012.1"/>
</dbReference>
<evidence type="ECO:0000313" key="6">
    <source>
        <dbReference type="Proteomes" id="UP001227964"/>
    </source>
</evidence>
<dbReference type="GO" id="GO:0016829">
    <property type="term" value="F:lyase activity"/>
    <property type="evidence" value="ECO:0007669"/>
    <property type="project" value="UniProtKB-KW"/>
</dbReference>
<comment type="pathway">
    <text evidence="1">Carbohydrate metabolism; tricarboxylic acid cycle; isocitrate from oxaloacetate: step 1/2.</text>
</comment>
<dbReference type="Pfam" id="PF00285">
    <property type="entry name" value="Citrate_synt"/>
    <property type="match status" value="1"/>
</dbReference>
<evidence type="ECO:0000256" key="1">
    <source>
        <dbReference type="ARBA" id="ARBA00004751"/>
    </source>
</evidence>
<comment type="caution">
    <text evidence="5">The sequence shown here is derived from an EMBL/GenBank/DDBJ whole genome shotgun (WGS) entry which is preliminary data.</text>
</comment>
<evidence type="ECO:0000313" key="5">
    <source>
        <dbReference type="EMBL" id="MDL0433208.1"/>
    </source>
</evidence>
<accession>A0ABT7IGA8</accession>
<dbReference type="PANTHER" id="PTHR11739:SF4">
    <property type="entry name" value="CITRATE SYNTHASE, PEROXISOMAL"/>
    <property type="match status" value="1"/>
</dbReference>
<protein>
    <recommendedName>
        <fullName evidence="3">citrate synthase (unknown stereospecificity)</fullName>
        <ecNumber evidence="3">2.3.3.16</ecNumber>
    </recommendedName>
</protein>
<evidence type="ECO:0000256" key="2">
    <source>
        <dbReference type="ARBA" id="ARBA00010566"/>
    </source>
</evidence>
<reference evidence="5 6" key="1">
    <citation type="submission" date="2023-06" db="EMBL/GenBank/DDBJ databases">
        <title>Marinobacter azerbaijanicus a moderately halophilic, isolated from Urmia Lake in Azerbaijan region of Iran.</title>
        <authorList>
            <person name="Sanchez-Porro C."/>
            <person name="Aghdam E.M."/>
            <person name="Saheb S.M."/>
            <person name="Tarhriz V."/>
            <person name="Kazemi E."/>
            <person name="Ammozegar M.A."/>
            <person name="Ventosa A."/>
            <person name="Hejazi M.S."/>
        </authorList>
    </citation>
    <scope>NUCLEOTIDE SEQUENCE [LARGE SCALE GENOMIC DNA]</scope>
    <source>
        <strain evidence="5 6">TBZ242</strain>
    </source>
</reference>
<name>A0ABT7IGA8_9GAMM</name>
<evidence type="ECO:0000256" key="3">
    <source>
        <dbReference type="ARBA" id="ARBA00012972"/>
    </source>
</evidence>
<sequence>MKIGHSEARSSIATADAASIHIRGRNLSKDLIGQISFTEFYFLSLTGELPTEIQRDFLDATLVAIAEHGLTPSVQASRMTYAAAPEALQGAVAAGILGCGSTVLGTAEAAGQVLKEGVERWHKEGGEHGPVALSQAKSVKASGRRFPGFGHPLHKPVDPRCESLLSMAEERGVAGDYCQYTRALQLAVDKVWGKHLVMNISFAIPAVLLDVGFPVQSLKGIPILARTAGLLAHLYEEANKPIGFHMAHAGEESVQYKK</sequence>
<keyword evidence="5" id="KW-0456">Lyase</keyword>
<organism evidence="5 6">
    <name type="scientific">Marinobacter azerbaijanicus</name>
    <dbReference type="NCBI Taxonomy" id="3050455"/>
    <lineage>
        <taxon>Bacteria</taxon>
        <taxon>Pseudomonadati</taxon>
        <taxon>Pseudomonadota</taxon>
        <taxon>Gammaproteobacteria</taxon>
        <taxon>Pseudomonadales</taxon>
        <taxon>Marinobacteraceae</taxon>
        <taxon>Marinobacter</taxon>
    </lineage>
</organism>
<dbReference type="Gene3D" id="1.10.230.10">
    <property type="entry name" value="Cytochrome P450-Terp, domain 2"/>
    <property type="match status" value="1"/>
</dbReference>
<proteinExistence type="inferred from homology"/>
<dbReference type="InterPro" id="IPR036969">
    <property type="entry name" value="Citrate_synthase_sf"/>
</dbReference>
<dbReference type="EC" id="2.3.3.16" evidence="3"/>
<dbReference type="EMBL" id="JASSVS010000012">
    <property type="protein sequence ID" value="MDL0433208.1"/>
    <property type="molecule type" value="Genomic_DNA"/>
</dbReference>
<evidence type="ECO:0000256" key="4">
    <source>
        <dbReference type="ARBA" id="ARBA00022679"/>
    </source>
</evidence>
<dbReference type="PANTHER" id="PTHR11739">
    <property type="entry name" value="CITRATE SYNTHASE"/>
    <property type="match status" value="1"/>
</dbReference>
<dbReference type="CDD" id="cd06100">
    <property type="entry name" value="CCL_ACL-C"/>
    <property type="match status" value="1"/>
</dbReference>